<evidence type="ECO:0000256" key="1">
    <source>
        <dbReference type="ARBA" id="ARBA00022701"/>
    </source>
</evidence>
<dbReference type="EMBL" id="AGCU01169361">
    <property type="status" value="NOT_ANNOTATED_CDS"/>
    <property type="molecule type" value="Genomic_DNA"/>
</dbReference>
<dbReference type="STRING" id="13735.ENSPSIP00000015719"/>
<dbReference type="GO" id="GO:0005874">
    <property type="term" value="C:microtubule"/>
    <property type="evidence" value="ECO:0007669"/>
    <property type="project" value="UniProtKB-KW"/>
</dbReference>
<dbReference type="SMART" id="SM00449">
    <property type="entry name" value="SPRY"/>
    <property type="match status" value="1"/>
</dbReference>
<keyword evidence="1" id="KW-0493">Microtubule</keyword>
<dbReference type="GO" id="GO:0005813">
    <property type="term" value="C:centrosome"/>
    <property type="evidence" value="ECO:0007669"/>
    <property type="project" value="Ensembl"/>
</dbReference>
<feature type="region of interest" description="Disordered" evidence="4">
    <location>
        <begin position="213"/>
        <end position="235"/>
    </location>
</feature>
<evidence type="ECO:0000259" key="6">
    <source>
        <dbReference type="PROSITE" id="PS50853"/>
    </source>
</evidence>
<evidence type="ECO:0000313" key="9">
    <source>
        <dbReference type="Proteomes" id="UP000007267"/>
    </source>
</evidence>
<dbReference type="SUPFAM" id="SSF49265">
    <property type="entry name" value="Fibronectin type III"/>
    <property type="match status" value="1"/>
</dbReference>
<dbReference type="eggNOG" id="KOG2177">
    <property type="taxonomic scope" value="Eukaryota"/>
</dbReference>
<feature type="coiled-coil region" evidence="3">
    <location>
        <begin position="5"/>
        <end position="32"/>
    </location>
</feature>
<evidence type="ECO:0000256" key="4">
    <source>
        <dbReference type="SAM" id="MobiDB-lite"/>
    </source>
</evidence>
<evidence type="ECO:0000256" key="3">
    <source>
        <dbReference type="SAM" id="Coils"/>
    </source>
</evidence>
<dbReference type="InterPro" id="IPR036116">
    <property type="entry name" value="FN3_sf"/>
</dbReference>
<reference evidence="8" key="3">
    <citation type="submission" date="2025-08" db="UniProtKB">
        <authorList>
            <consortium name="Ensembl"/>
        </authorList>
    </citation>
    <scope>IDENTIFICATION</scope>
</reference>
<dbReference type="CDD" id="cd00063">
    <property type="entry name" value="FN3"/>
    <property type="match status" value="1"/>
</dbReference>
<feature type="domain" description="B30.2/SPRY" evidence="5">
    <location>
        <begin position="166"/>
        <end position="366"/>
    </location>
</feature>
<dbReference type="PROSITE" id="PS50853">
    <property type="entry name" value="FN3"/>
    <property type="match status" value="1"/>
</dbReference>
<dbReference type="InterPro" id="IPR013783">
    <property type="entry name" value="Ig-like_fold"/>
</dbReference>
<dbReference type="InterPro" id="IPR013320">
    <property type="entry name" value="ConA-like_dom_sf"/>
</dbReference>
<dbReference type="InterPro" id="IPR003877">
    <property type="entry name" value="SPRY_dom"/>
</dbReference>
<reference evidence="9" key="2">
    <citation type="journal article" date="2013" name="Nat. Genet.">
        <title>The draft genomes of soft-shell turtle and green sea turtle yield insights into the development and evolution of the turtle-specific body plan.</title>
        <authorList>
            <person name="Wang Z."/>
            <person name="Pascual-Anaya J."/>
            <person name="Zadissa A."/>
            <person name="Li W."/>
            <person name="Niimura Y."/>
            <person name="Huang Z."/>
            <person name="Li C."/>
            <person name="White S."/>
            <person name="Xiong Z."/>
            <person name="Fang D."/>
            <person name="Wang B."/>
            <person name="Ming Y."/>
            <person name="Chen Y."/>
            <person name="Zheng Y."/>
            <person name="Kuraku S."/>
            <person name="Pignatelli M."/>
            <person name="Herrero J."/>
            <person name="Beal K."/>
            <person name="Nozawa M."/>
            <person name="Li Q."/>
            <person name="Wang J."/>
            <person name="Zhang H."/>
            <person name="Yu L."/>
            <person name="Shigenobu S."/>
            <person name="Wang J."/>
            <person name="Liu J."/>
            <person name="Flicek P."/>
            <person name="Searle S."/>
            <person name="Wang J."/>
            <person name="Kuratani S."/>
            <person name="Yin Y."/>
            <person name="Aken B."/>
            <person name="Zhang G."/>
            <person name="Irie N."/>
        </authorList>
    </citation>
    <scope>NUCLEOTIDE SEQUENCE [LARGE SCALE GENOMIC DNA]</scope>
    <source>
        <strain evidence="9">Daiwa-1</strain>
    </source>
</reference>
<evidence type="ECO:0000259" key="7">
    <source>
        <dbReference type="PROSITE" id="PS51262"/>
    </source>
</evidence>
<dbReference type="GO" id="GO:0060236">
    <property type="term" value="P:regulation of mitotic spindle organization"/>
    <property type="evidence" value="ECO:0007669"/>
    <property type="project" value="Ensembl"/>
</dbReference>
<sequence>MQNQLAACTKALESSEELLETANQTLEGAENHDFHQAAKQIKDSVTMAPAFRLSLKAKVSDNMSHLMVDFAQERRMLQSLKFLPVPSAPEIDMAESLVADNCVTLAWRMPDEDSKIDHYVLEYRKTNFEGPPRVKEDQPWMVIEGIKQTEYTLTGEGLGGHLLTAAPPAGASGLTVPRAPSPAFMFRLDASTCHQNLKVEELSVEWDAMGGKVNPPPPHTHDRGVPTPQGSRGSAGDTLIDGGDHYWEVRYDRDSKAFGVGVAYRTLGKFDQLGKTSSSWCVHLNNWLQVSFTAKHNNKAKALDVPVPDCIGVYCIFPEGFLSFYNARTKQLLHTFKARFTQPVLPAFMVWCGSFHVYSGLQVPSTVKCLQKRN</sequence>
<dbReference type="PANTHER" id="PTHR24099">
    <property type="entry name" value="E3 UBIQUITIN-PROTEIN LIGASE TRIM36-RELATED"/>
    <property type="match status" value="1"/>
</dbReference>
<dbReference type="Ensembl" id="ENSPSIT00000015793.1">
    <property type="protein sequence ID" value="ENSPSIP00000015719.1"/>
    <property type="gene ID" value="ENSPSIG00000013953.1"/>
</dbReference>
<name>K7G608_PELSI</name>
<dbReference type="InterPro" id="IPR001870">
    <property type="entry name" value="B30.2/SPRY"/>
</dbReference>
<dbReference type="Gene3D" id="2.60.40.10">
    <property type="entry name" value="Immunoglobulins"/>
    <property type="match status" value="1"/>
</dbReference>
<dbReference type="Gene3D" id="2.60.120.920">
    <property type="match status" value="1"/>
</dbReference>
<keyword evidence="2 3" id="KW-0175">Coiled coil</keyword>
<dbReference type="SUPFAM" id="SSF49899">
    <property type="entry name" value="Concanavalin A-like lectins/glucanases"/>
    <property type="match status" value="1"/>
</dbReference>
<dbReference type="AlphaFoldDB" id="K7G608"/>
<dbReference type="EMBL" id="AGCU01169362">
    <property type="status" value="NOT_ANNOTATED_CDS"/>
    <property type="molecule type" value="Genomic_DNA"/>
</dbReference>
<dbReference type="InterPro" id="IPR050617">
    <property type="entry name" value="E3_ligase_FN3/SPRY"/>
</dbReference>
<organism evidence="8 9">
    <name type="scientific">Pelodiscus sinensis</name>
    <name type="common">Chinese softshell turtle</name>
    <name type="synonym">Trionyx sinensis</name>
    <dbReference type="NCBI Taxonomy" id="13735"/>
    <lineage>
        <taxon>Eukaryota</taxon>
        <taxon>Metazoa</taxon>
        <taxon>Chordata</taxon>
        <taxon>Craniata</taxon>
        <taxon>Vertebrata</taxon>
        <taxon>Euteleostomi</taxon>
        <taxon>Archelosauria</taxon>
        <taxon>Testudinata</taxon>
        <taxon>Testudines</taxon>
        <taxon>Cryptodira</taxon>
        <taxon>Trionychia</taxon>
        <taxon>Trionychidae</taxon>
        <taxon>Pelodiscus</taxon>
    </lineage>
</organism>
<evidence type="ECO:0000256" key="2">
    <source>
        <dbReference type="ARBA" id="ARBA00023054"/>
    </source>
</evidence>
<evidence type="ECO:0000313" key="8">
    <source>
        <dbReference type="Ensembl" id="ENSPSIP00000015719.1"/>
    </source>
</evidence>
<evidence type="ECO:0000259" key="5">
    <source>
        <dbReference type="PROSITE" id="PS50188"/>
    </source>
</evidence>
<dbReference type="InterPro" id="IPR017903">
    <property type="entry name" value="COS_domain"/>
</dbReference>
<dbReference type="PANTHER" id="PTHR24099:SF4">
    <property type="entry name" value="FIBRONECTIN TYPE III AND SPRY DOMAIN-CONTAINING PROTEIN 1"/>
    <property type="match status" value="1"/>
</dbReference>
<accession>K7G608</accession>
<dbReference type="InterPro" id="IPR003961">
    <property type="entry name" value="FN3_dom"/>
</dbReference>
<keyword evidence="9" id="KW-1185">Reference proteome</keyword>
<reference evidence="9" key="1">
    <citation type="submission" date="2011-10" db="EMBL/GenBank/DDBJ databases">
        <authorList>
            <consortium name="Soft-shell Turtle Genome Consortium"/>
        </authorList>
    </citation>
    <scope>NUCLEOTIDE SEQUENCE [LARGE SCALE GENOMIC DNA]</scope>
    <source>
        <strain evidence="9">Daiwa-1</strain>
    </source>
</reference>
<dbReference type="GO" id="GO:0032465">
    <property type="term" value="P:regulation of cytokinesis"/>
    <property type="evidence" value="ECO:0007669"/>
    <property type="project" value="Ensembl"/>
</dbReference>
<dbReference type="Proteomes" id="UP000007267">
    <property type="component" value="Unassembled WGS sequence"/>
</dbReference>
<dbReference type="OMA" id="PARCAQS"/>
<dbReference type="Pfam" id="PF00622">
    <property type="entry name" value="SPRY"/>
    <property type="match status" value="1"/>
</dbReference>
<dbReference type="EMBL" id="AGCU01169363">
    <property type="status" value="NOT_ANNOTATED_CDS"/>
    <property type="molecule type" value="Genomic_DNA"/>
</dbReference>
<dbReference type="GO" id="GO:0031122">
    <property type="term" value="P:cytoplasmic microtubule organization"/>
    <property type="evidence" value="ECO:0007669"/>
    <property type="project" value="Ensembl"/>
</dbReference>
<dbReference type="GO" id="GO:0005829">
    <property type="term" value="C:cytosol"/>
    <property type="evidence" value="ECO:0007669"/>
    <property type="project" value="Ensembl"/>
</dbReference>
<dbReference type="GO" id="GO:0042802">
    <property type="term" value="F:identical protein binding"/>
    <property type="evidence" value="ECO:0007669"/>
    <property type="project" value="Ensembl"/>
</dbReference>
<reference evidence="8" key="4">
    <citation type="submission" date="2025-09" db="UniProtKB">
        <authorList>
            <consortium name="Ensembl"/>
        </authorList>
    </citation>
    <scope>IDENTIFICATION</scope>
</reference>
<protein>
    <submittedName>
        <fullName evidence="8">Fibronectin type III and SPRY domain containing 1</fullName>
    </submittedName>
</protein>
<feature type="domain" description="Fibronectin type-III" evidence="6">
    <location>
        <begin position="85"/>
        <end position="191"/>
    </location>
</feature>
<feature type="domain" description="COS" evidence="7">
    <location>
        <begin position="26"/>
        <end position="83"/>
    </location>
</feature>
<proteinExistence type="predicted"/>
<gene>
    <name evidence="8" type="primary">FSD1</name>
</gene>
<dbReference type="PROSITE" id="PS50188">
    <property type="entry name" value="B302_SPRY"/>
    <property type="match status" value="1"/>
</dbReference>
<dbReference type="PROSITE" id="PS51262">
    <property type="entry name" value="COS"/>
    <property type="match status" value="1"/>
</dbReference>
<dbReference type="GO" id="GO:0008017">
    <property type="term" value="F:microtubule binding"/>
    <property type="evidence" value="ECO:0007669"/>
    <property type="project" value="Ensembl"/>
</dbReference>
<dbReference type="InterPro" id="IPR043136">
    <property type="entry name" value="B30.2/SPRY_sf"/>
</dbReference>
<dbReference type="GeneTree" id="ENSGT00940000159440"/>